<proteinExistence type="predicted"/>
<dbReference type="RefSeq" id="WP_123878064.1">
    <property type="nucleotide sequence ID" value="NZ_RPFZ01000001.1"/>
</dbReference>
<sequence length="195" mass="22756">MHRNLRIADFGEDEDLFEDSNGRPLYQPIEIDWSRPSRIERDGTIPFKDEGEVYRNGYLYAIVRNHGNQRTRDRIVYIGITNDLKKRFRNHPKVDEIRSQYGETSISIGTITTPGRKPNGETRVLFREEIEHILIWVLHEDLWNDRKTMCVPGQGSNGGRALDIQNKGFTFSGRMPRRIVFPWAAIIPRCNNTSR</sequence>
<reference evidence="1 2" key="1">
    <citation type="submission" date="2018-11" db="EMBL/GenBank/DDBJ databases">
        <title>Erythrobacter spongiae sp. nov., isolated from a marine sponge.</title>
        <authorList>
            <person name="Zhuang L."/>
            <person name="Luo L."/>
        </authorList>
    </citation>
    <scope>NUCLEOTIDE SEQUENCE [LARGE SCALE GENOMIC DNA]</scope>
    <source>
        <strain evidence="1 2">HN-E23</strain>
    </source>
</reference>
<dbReference type="AlphaFoldDB" id="A0A3N5CPL3"/>
<dbReference type="OrthoDB" id="8479828at2"/>
<organism evidence="1 2">
    <name type="scientific">Aurantiacibacter spongiae</name>
    <dbReference type="NCBI Taxonomy" id="2488860"/>
    <lineage>
        <taxon>Bacteria</taxon>
        <taxon>Pseudomonadati</taxon>
        <taxon>Pseudomonadota</taxon>
        <taxon>Alphaproteobacteria</taxon>
        <taxon>Sphingomonadales</taxon>
        <taxon>Erythrobacteraceae</taxon>
        <taxon>Aurantiacibacter</taxon>
    </lineage>
</organism>
<comment type="caution">
    <text evidence="1">The sequence shown here is derived from an EMBL/GenBank/DDBJ whole genome shotgun (WGS) entry which is preliminary data.</text>
</comment>
<evidence type="ECO:0000313" key="1">
    <source>
        <dbReference type="EMBL" id="RPF70517.1"/>
    </source>
</evidence>
<dbReference type="Proteomes" id="UP000275232">
    <property type="component" value="Unassembled WGS sequence"/>
</dbReference>
<protein>
    <submittedName>
        <fullName evidence="1">GIY-YIG nuclease family protein</fullName>
    </submittedName>
</protein>
<evidence type="ECO:0000313" key="2">
    <source>
        <dbReference type="Proteomes" id="UP000275232"/>
    </source>
</evidence>
<dbReference type="EMBL" id="RPFZ01000001">
    <property type="protein sequence ID" value="RPF70517.1"/>
    <property type="molecule type" value="Genomic_DNA"/>
</dbReference>
<name>A0A3N5CPL3_9SPHN</name>
<keyword evidence="2" id="KW-1185">Reference proteome</keyword>
<gene>
    <name evidence="1" type="ORF">EG799_01940</name>
</gene>
<accession>A0A3N5CPL3</accession>